<dbReference type="AlphaFoldDB" id="Q9N3H6"/>
<keyword evidence="1" id="KW-0479">Metal-binding</keyword>
<dbReference type="Gene3D" id="3.30.40.10">
    <property type="entry name" value="Zinc/RING finger domain, C3HC4 (zinc finger)"/>
    <property type="match status" value="1"/>
</dbReference>
<dbReference type="PhylomeDB" id="Q9N3H6"/>
<dbReference type="PaxDb" id="6239-Y52E8A.2"/>
<keyword evidence="7" id="KW-1185">Reference proteome</keyword>
<dbReference type="EMBL" id="BX284602">
    <property type="protein sequence ID" value="CCD62412.1"/>
    <property type="molecule type" value="Genomic_DNA"/>
</dbReference>
<comment type="interaction">
    <interactant intactId="EBI-2420535">
        <id>Q9N3H6</id>
    </interactant>
    <interactant intactId="EBI-2420538">
        <id>Q22513</id>
        <label>CELE_T14G8.2</label>
    </interactant>
    <organismsDiffer>false</organismsDiffer>
    <experiments>4</experiments>
</comment>
<dbReference type="KEGG" id="cel:CELE_Y52E8A.2"/>
<dbReference type="InParanoid" id="Q9N3H6"/>
<sequence>MVNTLEGLESTRNLILKENPMRRAAELVARLSADEVTMRAAKYELIKFNRAFQNFMLVLDENIEEILMSNDNSTRIQLKKLPEFPSFSDSFMQEYEKALLNGAEKLKASTSSEKGSIPSVSFSSSISSSSAELSDARCLICLDDVISTEKTIKCNSCRRRFHLDCASQWFKEKSVCPACNRGMLDPTEFPSL</sequence>
<reference evidence="6 7" key="1">
    <citation type="journal article" date="1998" name="Science">
        <title>Genome sequence of the nematode C. elegans: a platform for investigating biology.</title>
        <authorList>
            <consortium name="The C. elegans sequencing consortium"/>
            <person name="Sulson J.E."/>
            <person name="Waterston R."/>
        </authorList>
    </citation>
    <scope>NUCLEOTIDE SEQUENCE [LARGE SCALE GENOMIC DNA]</scope>
    <source>
        <strain evidence="6 7">Bristol N2</strain>
    </source>
</reference>
<evidence type="ECO:0000313" key="6">
    <source>
        <dbReference type="EMBL" id="CCD62412.1"/>
    </source>
</evidence>
<dbReference type="Pfam" id="PF13639">
    <property type="entry name" value="zf-RING_2"/>
    <property type="match status" value="1"/>
</dbReference>
<keyword evidence="2 4" id="KW-0863">Zinc-finger</keyword>
<evidence type="ECO:0000256" key="4">
    <source>
        <dbReference type="PROSITE-ProRule" id="PRU00175"/>
    </source>
</evidence>
<dbReference type="IntAct" id="Q9N3H6">
    <property type="interactions" value="10"/>
</dbReference>
<organism evidence="6 7">
    <name type="scientific">Caenorhabditis elegans</name>
    <dbReference type="NCBI Taxonomy" id="6239"/>
    <lineage>
        <taxon>Eukaryota</taxon>
        <taxon>Metazoa</taxon>
        <taxon>Ecdysozoa</taxon>
        <taxon>Nematoda</taxon>
        <taxon>Chromadorea</taxon>
        <taxon>Rhabditida</taxon>
        <taxon>Rhabditina</taxon>
        <taxon>Rhabditomorpha</taxon>
        <taxon>Rhabditoidea</taxon>
        <taxon>Rhabditidae</taxon>
        <taxon>Peloderinae</taxon>
        <taxon>Caenorhabditis</taxon>
    </lineage>
</organism>
<dbReference type="InterPro" id="IPR001841">
    <property type="entry name" value="Znf_RING"/>
</dbReference>
<evidence type="ECO:0000313" key="7">
    <source>
        <dbReference type="Proteomes" id="UP000001940"/>
    </source>
</evidence>
<keyword evidence="3" id="KW-0862">Zinc</keyword>
<dbReference type="CTD" id="173765"/>
<gene>
    <name evidence="6" type="ORF">CELE_Y52E8A.2</name>
    <name evidence="6 8" type="ORF">Y52E8A.2</name>
</gene>
<dbReference type="RefSeq" id="NP_494760.1">
    <property type="nucleotide sequence ID" value="NM_062359.3"/>
</dbReference>
<dbReference type="PANTHER" id="PTHR45969">
    <property type="entry name" value="RING ZINC FINGER PROTEIN-RELATED"/>
    <property type="match status" value="1"/>
</dbReference>
<name>Q9N3H6_CAEEL</name>
<dbReference type="STRING" id="6239.Y52E8A.2.1"/>
<dbReference type="OrthoDB" id="5807526at2759"/>
<evidence type="ECO:0000313" key="8">
    <source>
        <dbReference type="WormBase" id="Y52E8A.2"/>
    </source>
</evidence>
<dbReference type="AGR" id="WB:WBGene00021795"/>
<dbReference type="UCSC" id="Y52E8A.2">
    <property type="organism name" value="c. elegans"/>
</dbReference>
<protein>
    <submittedName>
        <fullName evidence="6">RING-type domain-containing protein</fullName>
    </submittedName>
</protein>
<feature type="domain" description="RING-type" evidence="5">
    <location>
        <begin position="138"/>
        <end position="180"/>
    </location>
</feature>
<accession>Q9N3H6</accession>
<dbReference type="Bgee" id="WBGene00021795">
    <property type="expression patterns" value="Expressed in germ line (C elegans) and 4 other cell types or tissues"/>
</dbReference>
<evidence type="ECO:0000256" key="1">
    <source>
        <dbReference type="ARBA" id="ARBA00022723"/>
    </source>
</evidence>
<evidence type="ECO:0000256" key="3">
    <source>
        <dbReference type="ARBA" id="ARBA00022833"/>
    </source>
</evidence>
<dbReference type="GO" id="GO:0008270">
    <property type="term" value="F:zinc ion binding"/>
    <property type="evidence" value="ECO:0007669"/>
    <property type="project" value="UniProtKB-KW"/>
</dbReference>
<dbReference type="WormBase" id="Y52E8A.2">
    <property type="protein sequence ID" value="CE25390"/>
    <property type="gene ID" value="WBGene00021795"/>
</dbReference>
<dbReference type="InterPro" id="IPR013083">
    <property type="entry name" value="Znf_RING/FYVE/PHD"/>
</dbReference>
<evidence type="ECO:0000259" key="5">
    <source>
        <dbReference type="PROSITE" id="PS50089"/>
    </source>
</evidence>
<dbReference type="Proteomes" id="UP000001940">
    <property type="component" value="Chromosome II"/>
</dbReference>
<dbReference type="OMA" id="QITATCE"/>
<dbReference type="PANTHER" id="PTHR45969:SF69">
    <property type="entry name" value="FINGER DOMAIN PROTEIN, PUTATIVE (AFU_ORTHOLOGUE AFUA_3G12190)-RELATED"/>
    <property type="match status" value="1"/>
</dbReference>
<dbReference type="SUPFAM" id="SSF57850">
    <property type="entry name" value="RING/U-box"/>
    <property type="match status" value="1"/>
</dbReference>
<dbReference type="HOGENOM" id="CLU_1416333_0_0_1"/>
<evidence type="ECO:0000256" key="2">
    <source>
        <dbReference type="ARBA" id="ARBA00022771"/>
    </source>
</evidence>
<dbReference type="GeneID" id="173765"/>
<dbReference type="PROSITE" id="PS50089">
    <property type="entry name" value="ZF_RING_2"/>
    <property type="match status" value="1"/>
</dbReference>
<proteinExistence type="evidence at protein level"/>